<sequence>MKKTVVLSGLIVALATPAFAQQLGNFNEFRSQALMSNAFEVKSSQIALEKSRNPQVRAFAREAIRDHRAANVALLGGRENVARGTNGGLVGGLIEAPFQIAGTAVGAATGAAAGVVGGTLQGGPVGAVEGLGTGMSRGARAGAAAVDMDGDVTTTAATQVVPLSPEQQAMLNELAAAPAGPRFDQTYGQMQVQSHRMTVASYQAYAQTGPNPALRAYAEQALPVMQQHLAQAERLPGAR</sequence>
<evidence type="ECO:0000256" key="1">
    <source>
        <dbReference type="SAM" id="SignalP"/>
    </source>
</evidence>
<dbReference type="OrthoDB" id="9101320at2"/>
<protein>
    <submittedName>
        <fullName evidence="3">DUF4142 domain-containing protein</fullName>
    </submittedName>
</protein>
<dbReference type="PANTHER" id="PTHR38593">
    <property type="entry name" value="BLR2558 PROTEIN"/>
    <property type="match status" value="1"/>
</dbReference>
<accession>A0A437PFU4</accession>
<dbReference type="InterPro" id="IPR012347">
    <property type="entry name" value="Ferritin-like"/>
</dbReference>
<organism evidence="3 4">
    <name type="scientific">Methylobacterium oryzihabitans</name>
    <dbReference type="NCBI Taxonomy" id="2499852"/>
    <lineage>
        <taxon>Bacteria</taxon>
        <taxon>Pseudomonadati</taxon>
        <taxon>Pseudomonadota</taxon>
        <taxon>Alphaproteobacteria</taxon>
        <taxon>Hyphomicrobiales</taxon>
        <taxon>Methylobacteriaceae</taxon>
        <taxon>Methylobacterium</taxon>
    </lineage>
</organism>
<dbReference type="AlphaFoldDB" id="A0A437PFU4"/>
<feature type="signal peptide" evidence="1">
    <location>
        <begin position="1"/>
        <end position="20"/>
    </location>
</feature>
<gene>
    <name evidence="3" type="ORF">EOE48_03370</name>
</gene>
<keyword evidence="4" id="KW-1185">Reference proteome</keyword>
<proteinExistence type="predicted"/>
<reference evidence="3 4" key="1">
    <citation type="submission" date="2019-01" db="EMBL/GenBank/DDBJ databases">
        <authorList>
            <person name="Chen W.-M."/>
        </authorList>
    </citation>
    <scope>NUCLEOTIDE SEQUENCE [LARGE SCALE GENOMIC DNA]</scope>
    <source>
        <strain evidence="3 4">TER-1</strain>
    </source>
</reference>
<evidence type="ECO:0000313" key="3">
    <source>
        <dbReference type="EMBL" id="RVU21150.1"/>
    </source>
</evidence>
<dbReference type="InterPro" id="IPR025419">
    <property type="entry name" value="DUF4142"/>
</dbReference>
<dbReference type="EMBL" id="SACP01000002">
    <property type="protein sequence ID" value="RVU21150.1"/>
    <property type="molecule type" value="Genomic_DNA"/>
</dbReference>
<dbReference type="Gene3D" id="1.20.1260.10">
    <property type="match status" value="1"/>
</dbReference>
<keyword evidence="1" id="KW-0732">Signal</keyword>
<name>A0A437PFU4_9HYPH</name>
<feature type="domain" description="DUF4142" evidence="2">
    <location>
        <begin position="162"/>
        <end position="235"/>
    </location>
</feature>
<evidence type="ECO:0000313" key="4">
    <source>
        <dbReference type="Proteomes" id="UP000286997"/>
    </source>
</evidence>
<comment type="caution">
    <text evidence="3">The sequence shown here is derived from an EMBL/GenBank/DDBJ whole genome shotgun (WGS) entry which is preliminary data.</text>
</comment>
<feature type="chain" id="PRO_5019438554" evidence="1">
    <location>
        <begin position="21"/>
        <end position="239"/>
    </location>
</feature>
<dbReference type="PANTHER" id="PTHR38593:SF1">
    <property type="entry name" value="BLR2558 PROTEIN"/>
    <property type="match status" value="1"/>
</dbReference>
<feature type="domain" description="DUF4142" evidence="2">
    <location>
        <begin position="28"/>
        <end position="74"/>
    </location>
</feature>
<dbReference type="Pfam" id="PF13628">
    <property type="entry name" value="DUF4142"/>
    <property type="match status" value="2"/>
</dbReference>
<dbReference type="Proteomes" id="UP000286997">
    <property type="component" value="Unassembled WGS sequence"/>
</dbReference>
<evidence type="ECO:0000259" key="2">
    <source>
        <dbReference type="Pfam" id="PF13628"/>
    </source>
</evidence>